<organism evidence="10 11">
    <name type="scientific">Methylorubrum extorquens DSM 13060</name>
    <dbReference type="NCBI Taxonomy" id="882800"/>
    <lineage>
        <taxon>Bacteria</taxon>
        <taxon>Pseudomonadati</taxon>
        <taxon>Pseudomonadota</taxon>
        <taxon>Alphaproteobacteria</taxon>
        <taxon>Hyphomicrobiales</taxon>
        <taxon>Methylobacteriaceae</taxon>
        <taxon>Methylorubrum</taxon>
    </lineage>
</organism>
<accession>H1KU12</accession>
<dbReference type="EC" id="2.7.13.3" evidence="2"/>
<evidence type="ECO:0000256" key="4">
    <source>
        <dbReference type="ARBA" id="ARBA00022679"/>
    </source>
</evidence>
<comment type="catalytic activity">
    <reaction evidence="1">
        <text>ATP + protein L-histidine = ADP + protein N-phospho-L-histidine.</text>
        <dbReference type="EC" id="2.7.13.3"/>
    </reaction>
</comment>
<dbReference type="SUPFAM" id="SSF55874">
    <property type="entry name" value="ATPase domain of HSP90 chaperone/DNA topoisomerase II/histidine kinase"/>
    <property type="match status" value="1"/>
</dbReference>
<dbReference type="EMBL" id="AGJK01000364">
    <property type="protein sequence ID" value="EHP83605.1"/>
    <property type="molecule type" value="Genomic_DNA"/>
</dbReference>
<evidence type="ECO:0000313" key="10">
    <source>
        <dbReference type="EMBL" id="EHP83605.1"/>
    </source>
</evidence>
<evidence type="ECO:0000256" key="1">
    <source>
        <dbReference type="ARBA" id="ARBA00000085"/>
    </source>
</evidence>
<dbReference type="PRINTS" id="PR00344">
    <property type="entry name" value="BCTRLSENSOR"/>
</dbReference>
<evidence type="ECO:0000256" key="5">
    <source>
        <dbReference type="ARBA" id="ARBA00022741"/>
    </source>
</evidence>
<dbReference type="PANTHER" id="PTHR43065:SF10">
    <property type="entry name" value="PEROXIDE STRESS-ACTIVATED HISTIDINE KINASE MAK3"/>
    <property type="match status" value="1"/>
</dbReference>
<dbReference type="SMART" id="SM00387">
    <property type="entry name" value="HATPase_c"/>
    <property type="match status" value="1"/>
</dbReference>
<sequence>RTDEIGEAENALARMQVALGGELRQRRRLAELGLSVSKINHELRNLLTTAQLLGDRLESVSDPLVQRVAPRLVETLDRAIRFCEATLAYGRATEPNPQRRMVALGPLLEELTDLADLMPAARIRVEVRATPDLEIDADPEQLLRALTNLVRNAVQAHAAARTAEGTVLIEGVRSGAPGAGSVTILVSDNGPGVPERAKANLFAAFQGSTRAGGTGLGLAIASELVRLNGGTLCLDETAGGARFRIVIPDRAARVKAA</sequence>
<dbReference type="GO" id="GO:0000160">
    <property type="term" value="P:phosphorelay signal transduction system"/>
    <property type="evidence" value="ECO:0007669"/>
    <property type="project" value="UniProtKB-KW"/>
</dbReference>
<evidence type="ECO:0000256" key="7">
    <source>
        <dbReference type="ARBA" id="ARBA00022840"/>
    </source>
</evidence>
<proteinExistence type="predicted"/>
<dbReference type="RefSeq" id="WP_003606642.1">
    <property type="nucleotide sequence ID" value="NZ_AGJK01000364.1"/>
</dbReference>
<dbReference type="Proteomes" id="UP000004382">
    <property type="component" value="Unassembled WGS sequence"/>
</dbReference>
<dbReference type="PANTHER" id="PTHR43065">
    <property type="entry name" value="SENSOR HISTIDINE KINASE"/>
    <property type="match status" value="1"/>
</dbReference>
<name>H1KU12_METEX</name>
<gene>
    <name evidence="10" type="ORF">MetexDRAFT_6125</name>
</gene>
<keyword evidence="7" id="KW-0067">ATP-binding</keyword>
<evidence type="ECO:0000256" key="2">
    <source>
        <dbReference type="ARBA" id="ARBA00012438"/>
    </source>
</evidence>
<keyword evidence="3" id="KW-0597">Phosphoprotein</keyword>
<evidence type="ECO:0000313" key="11">
    <source>
        <dbReference type="Proteomes" id="UP000004382"/>
    </source>
</evidence>
<evidence type="ECO:0000259" key="9">
    <source>
        <dbReference type="PROSITE" id="PS50109"/>
    </source>
</evidence>
<dbReference type="Gene3D" id="3.30.565.10">
    <property type="entry name" value="Histidine kinase-like ATPase, C-terminal domain"/>
    <property type="match status" value="1"/>
</dbReference>
<protein>
    <recommendedName>
        <fullName evidence="2">histidine kinase</fullName>
        <ecNumber evidence="2">2.7.13.3</ecNumber>
    </recommendedName>
</protein>
<evidence type="ECO:0000256" key="3">
    <source>
        <dbReference type="ARBA" id="ARBA00022553"/>
    </source>
</evidence>
<dbReference type="InterPro" id="IPR003594">
    <property type="entry name" value="HATPase_dom"/>
</dbReference>
<evidence type="ECO:0000256" key="8">
    <source>
        <dbReference type="ARBA" id="ARBA00023012"/>
    </source>
</evidence>
<dbReference type="GO" id="GO:0004673">
    <property type="term" value="F:protein histidine kinase activity"/>
    <property type="evidence" value="ECO:0007669"/>
    <property type="project" value="UniProtKB-EC"/>
</dbReference>
<feature type="non-terminal residue" evidence="10">
    <location>
        <position position="1"/>
    </location>
</feature>
<comment type="caution">
    <text evidence="10">The sequence shown here is derived from an EMBL/GenBank/DDBJ whole genome shotgun (WGS) entry which is preliminary data.</text>
</comment>
<dbReference type="InterPro" id="IPR005467">
    <property type="entry name" value="His_kinase_dom"/>
</dbReference>
<keyword evidence="6 10" id="KW-0418">Kinase</keyword>
<dbReference type="Pfam" id="PF02518">
    <property type="entry name" value="HATPase_c"/>
    <property type="match status" value="1"/>
</dbReference>
<reference evidence="10 11" key="1">
    <citation type="submission" date="2011-09" db="EMBL/GenBank/DDBJ databases">
        <title>The draft genome of Methylobacterium extorquens DSM 13060.</title>
        <authorList>
            <consortium name="US DOE Joint Genome Institute (JGI-PGF)"/>
            <person name="Lucas S."/>
            <person name="Han J."/>
            <person name="Lapidus A."/>
            <person name="Cheng J.-F."/>
            <person name="Goodwin L."/>
            <person name="Pitluck S."/>
            <person name="Peters L."/>
            <person name="Land M.L."/>
            <person name="Hauser L."/>
            <person name="Koskimaki J."/>
            <person name="Halonen O."/>
            <person name="Pirttila A."/>
            <person name="Frank C."/>
            <person name="Woyke T.J."/>
        </authorList>
    </citation>
    <scope>NUCLEOTIDE SEQUENCE [LARGE SCALE GENOMIC DNA]</scope>
    <source>
        <strain evidence="10 11">DSM 13060</strain>
    </source>
</reference>
<keyword evidence="5" id="KW-0547">Nucleotide-binding</keyword>
<keyword evidence="4" id="KW-0808">Transferase</keyword>
<dbReference type="AlphaFoldDB" id="H1KU12"/>
<feature type="domain" description="Histidine kinase" evidence="9">
    <location>
        <begin position="38"/>
        <end position="251"/>
    </location>
</feature>
<dbReference type="InterPro" id="IPR004358">
    <property type="entry name" value="Sig_transdc_His_kin-like_C"/>
</dbReference>
<dbReference type="GO" id="GO:0005524">
    <property type="term" value="F:ATP binding"/>
    <property type="evidence" value="ECO:0007669"/>
    <property type="project" value="UniProtKB-KW"/>
</dbReference>
<dbReference type="PROSITE" id="PS50109">
    <property type="entry name" value="HIS_KIN"/>
    <property type="match status" value="1"/>
</dbReference>
<dbReference type="InterPro" id="IPR036890">
    <property type="entry name" value="HATPase_C_sf"/>
</dbReference>
<evidence type="ECO:0000256" key="6">
    <source>
        <dbReference type="ARBA" id="ARBA00022777"/>
    </source>
</evidence>
<keyword evidence="8" id="KW-0902">Two-component regulatory system</keyword>
<dbReference type="PATRIC" id="fig|882800.3.peg.5896"/>